<dbReference type="Proteomes" id="UP001642409">
    <property type="component" value="Unassembled WGS sequence"/>
</dbReference>
<evidence type="ECO:0000313" key="5">
    <source>
        <dbReference type="Proteomes" id="UP001642409"/>
    </source>
</evidence>
<reference evidence="2" key="1">
    <citation type="submission" date="2023-06" db="EMBL/GenBank/DDBJ databases">
        <authorList>
            <person name="Kurt Z."/>
        </authorList>
    </citation>
    <scope>NUCLEOTIDE SEQUENCE</scope>
</reference>
<evidence type="ECO:0000313" key="2">
    <source>
        <dbReference type="EMBL" id="CAI9972024.1"/>
    </source>
</evidence>
<dbReference type="EMBL" id="CATOUU010001055">
    <property type="protein sequence ID" value="CAI9969248.1"/>
    <property type="molecule type" value="Genomic_DNA"/>
</dbReference>
<dbReference type="EMBL" id="CAXDID020000318">
    <property type="protein sequence ID" value="CAL6076128.1"/>
    <property type="molecule type" value="Genomic_DNA"/>
</dbReference>
<comment type="caution">
    <text evidence="2">The sequence shown here is derived from an EMBL/GenBank/DDBJ whole genome shotgun (WGS) entry which is preliminary data.</text>
</comment>
<dbReference type="EMBL" id="CATOUU010001103">
    <property type="protein sequence ID" value="CAI9972024.1"/>
    <property type="molecule type" value="Genomic_DNA"/>
</dbReference>
<keyword evidence="5" id="KW-1185">Reference proteome</keyword>
<evidence type="ECO:0000313" key="1">
    <source>
        <dbReference type="EMBL" id="CAI9969248.1"/>
    </source>
</evidence>
<sequence>MTTLSSKDRYGMWKKVGQYCNMDAKGTRAYFHNTWACQFYEPVLDYRSEIKQLAHIFISPHIVMEKFLSRYPNKQFGKHELSVTIATICKRIQMKQHSDETQDSSNNITDKCDNPQESANIVLFDLIDFQ</sequence>
<dbReference type="EMBL" id="CAXDID020000219">
    <property type="protein sequence ID" value="CAL6058135.1"/>
    <property type="molecule type" value="Genomic_DNA"/>
</dbReference>
<evidence type="ECO:0000313" key="3">
    <source>
        <dbReference type="EMBL" id="CAL6058135.1"/>
    </source>
</evidence>
<gene>
    <name evidence="3" type="ORF">HINF_LOCUS48025</name>
    <name evidence="1" type="ORF">HINF_LOCUS56893</name>
    <name evidence="4" type="ORF">HINF_LOCUS57541</name>
    <name evidence="2" type="ORF">HINF_LOCUS59669</name>
</gene>
<dbReference type="AlphaFoldDB" id="A0AA86UXL1"/>
<name>A0AA86UXL1_9EUKA</name>
<accession>A0AA86UXL1</accession>
<organism evidence="2">
    <name type="scientific">Hexamita inflata</name>
    <dbReference type="NCBI Taxonomy" id="28002"/>
    <lineage>
        <taxon>Eukaryota</taxon>
        <taxon>Metamonada</taxon>
        <taxon>Diplomonadida</taxon>
        <taxon>Hexamitidae</taxon>
        <taxon>Hexamitinae</taxon>
        <taxon>Hexamita</taxon>
    </lineage>
</organism>
<evidence type="ECO:0000313" key="4">
    <source>
        <dbReference type="EMBL" id="CAL6076128.1"/>
    </source>
</evidence>
<reference evidence="3 5" key="2">
    <citation type="submission" date="2024-07" db="EMBL/GenBank/DDBJ databases">
        <authorList>
            <person name="Akdeniz Z."/>
        </authorList>
    </citation>
    <scope>NUCLEOTIDE SEQUENCE [LARGE SCALE GENOMIC DNA]</scope>
</reference>
<proteinExistence type="predicted"/>
<protein>
    <submittedName>
        <fullName evidence="2">Uncharacterized protein</fullName>
    </submittedName>
</protein>